<accession>A0A975G7Z4</accession>
<dbReference type="GO" id="GO:0005524">
    <property type="term" value="F:ATP binding"/>
    <property type="evidence" value="ECO:0007669"/>
    <property type="project" value="UniProtKB-KW"/>
</dbReference>
<dbReference type="SMART" id="SM00382">
    <property type="entry name" value="AAA"/>
    <property type="match status" value="1"/>
</dbReference>
<dbReference type="EMBL" id="CP073100">
    <property type="protein sequence ID" value="QUE50420.1"/>
    <property type="molecule type" value="Genomic_DNA"/>
</dbReference>
<dbReference type="CDD" id="cd19481">
    <property type="entry name" value="RecA-like_protease"/>
    <property type="match status" value="1"/>
</dbReference>
<dbReference type="InterPro" id="IPR003959">
    <property type="entry name" value="ATPase_AAA_core"/>
</dbReference>
<dbReference type="RefSeq" id="WP_211630560.1">
    <property type="nucleotide sequence ID" value="NZ_CP073100.1"/>
</dbReference>
<dbReference type="PANTHER" id="PTHR23077">
    <property type="entry name" value="AAA-FAMILY ATPASE"/>
    <property type="match status" value="1"/>
</dbReference>
<organism evidence="2 3">
    <name type="scientific">Luteolibacter ambystomatis</name>
    <dbReference type="NCBI Taxonomy" id="2824561"/>
    <lineage>
        <taxon>Bacteria</taxon>
        <taxon>Pseudomonadati</taxon>
        <taxon>Verrucomicrobiota</taxon>
        <taxon>Verrucomicrobiia</taxon>
        <taxon>Verrucomicrobiales</taxon>
        <taxon>Verrucomicrobiaceae</taxon>
        <taxon>Luteolibacter</taxon>
    </lineage>
</organism>
<reference evidence="2" key="1">
    <citation type="submission" date="2021-04" db="EMBL/GenBank/DDBJ databases">
        <title>Luteolibacter sp. 32A isolated from the skin of an Anderson's salamander (Ambystoma andersonii).</title>
        <authorList>
            <person name="Spergser J."/>
            <person name="Busse H.-J."/>
        </authorList>
    </citation>
    <scope>NUCLEOTIDE SEQUENCE</scope>
    <source>
        <strain evidence="2">32A</strain>
    </source>
</reference>
<evidence type="ECO:0000313" key="3">
    <source>
        <dbReference type="Proteomes" id="UP000676169"/>
    </source>
</evidence>
<dbReference type="InterPro" id="IPR003593">
    <property type="entry name" value="AAA+_ATPase"/>
</dbReference>
<gene>
    <name evidence="2" type="ORF">KBB96_16315</name>
</gene>
<proteinExistence type="predicted"/>
<sequence>MPAPGMPSWAQELISLYESGAASQFILHGNIGDRLVATVAGTPRLVPLEGFLKDTLLQRFDVILSYDLGNGMRVEKGGETFAKWPSFGERELPSAPREAVHVITHYLRFCANLAAMKPERAIRVAVIVRAADLVVPASAGGSNPETSAMALQIREWSTDPMITGHHCASFLITENFSDLHRLVAQNARAARLTVPLPDAGAVEAALEILEPACPKALAPFSGRLGEPAAALVGSTLHAVASLLQRRQHAAAPITDADLVELKKQLVEEDAQGLIEFIQSGRTLDDLHGQEGVKKWLRQDIALWRKNDLQALPMGYLFCGPVGTGKTFLVECLAGEAGAPVVKIKNFRDRWVGSTEANLEKIFRLLEALGRCIVFIDEADQALGRRSAESGDSGISGRVYGMMAEQMSQSRNRGRLLWALATSRPDLVEVDLKRPGRVDVKIPLFPTGTPEEGYGLIRALSKRRGLVLPEGLPEDLRAKIPDLLTPGAAEALAVKAYRVTKTTDLTECAALAEALKDYQPPVSPVILEQQIGLAVAEATDLSFVPERFRM</sequence>
<keyword evidence="3" id="KW-1185">Reference proteome</keyword>
<dbReference type="GO" id="GO:0016887">
    <property type="term" value="F:ATP hydrolysis activity"/>
    <property type="evidence" value="ECO:0007669"/>
    <property type="project" value="InterPro"/>
</dbReference>
<name>A0A975G7Z4_9BACT</name>
<dbReference type="KEGG" id="lamb:KBB96_16315"/>
<dbReference type="InterPro" id="IPR027417">
    <property type="entry name" value="P-loop_NTPase"/>
</dbReference>
<dbReference type="Pfam" id="PF00004">
    <property type="entry name" value="AAA"/>
    <property type="match status" value="1"/>
</dbReference>
<feature type="domain" description="AAA+ ATPase" evidence="1">
    <location>
        <begin position="311"/>
        <end position="448"/>
    </location>
</feature>
<evidence type="ECO:0000259" key="1">
    <source>
        <dbReference type="SMART" id="SM00382"/>
    </source>
</evidence>
<dbReference type="AlphaFoldDB" id="A0A975G7Z4"/>
<evidence type="ECO:0000313" key="2">
    <source>
        <dbReference type="EMBL" id="QUE50420.1"/>
    </source>
</evidence>
<dbReference type="Proteomes" id="UP000676169">
    <property type="component" value="Chromosome"/>
</dbReference>
<keyword evidence="2" id="KW-0547">Nucleotide-binding</keyword>
<protein>
    <submittedName>
        <fullName evidence="2">ATP-binding protein</fullName>
    </submittedName>
</protein>
<keyword evidence="2" id="KW-0067">ATP-binding</keyword>
<dbReference type="Gene3D" id="3.40.50.300">
    <property type="entry name" value="P-loop containing nucleotide triphosphate hydrolases"/>
    <property type="match status" value="1"/>
</dbReference>
<dbReference type="SUPFAM" id="SSF52540">
    <property type="entry name" value="P-loop containing nucleoside triphosphate hydrolases"/>
    <property type="match status" value="1"/>
</dbReference>
<dbReference type="InterPro" id="IPR050168">
    <property type="entry name" value="AAA_ATPase_domain"/>
</dbReference>